<protein>
    <submittedName>
        <fullName evidence="1">Uncharacterized protein</fullName>
    </submittedName>
</protein>
<sequence>MPRNRFHEPRSNFLDQPTKSGCIWCIIASHKLSKRCHERDSTNQETNFFINLRTVDAFDASLRPISFRTDSMNQETNFLINLRTVDEFGASLRPISFRTDSTNKEANFLIYLRTVDVFGESFRPISFRTDSVKEIPRI</sequence>
<proteinExistence type="predicted"/>
<dbReference type="AlphaFoldDB" id="A0AA88HI70"/>
<keyword evidence="2" id="KW-1185">Reference proteome</keyword>
<evidence type="ECO:0000313" key="2">
    <source>
        <dbReference type="Proteomes" id="UP001187531"/>
    </source>
</evidence>
<evidence type="ECO:0000313" key="1">
    <source>
        <dbReference type="EMBL" id="KAK2707514.1"/>
    </source>
</evidence>
<accession>A0AA88HI70</accession>
<reference evidence="1" key="1">
    <citation type="submission" date="2023-07" db="EMBL/GenBank/DDBJ databases">
        <title>Chromosome-level genome assembly of Artemia franciscana.</title>
        <authorList>
            <person name="Jo E."/>
        </authorList>
    </citation>
    <scope>NUCLEOTIDE SEQUENCE</scope>
    <source>
        <tissue evidence="1">Whole body</tissue>
    </source>
</reference>
<gene>
    <name evidence="1" type="ORF">QYM36_015278</name>
</gene>
<organism evidence="1 2">
    <name type="scientific">Artemia franciscana</name>
    <name type="common">Brine shrimp</name>
    <name type="synonym">Artemia sanfranciscana</name>
    <dbReference type="NCBI Taxonomy" id="6661"/>
    <lineage>
        <taxon>Eukaryota</taxon>
        <taxon>Metazoa</taxon>
        <taxon>Ecdysozoa</taxon>
        <taxon>Arthropoda</taxon>
        <taxon>Crustacea</taxon>
        <taxon>Branchiopoda</taxon>
        <taxon>Anostraca</taxon>
        <taxon>Artemiidae</taxon>
        <taxon>Artemia</taxon>
    </lineage>
</organism>
<dbReference type="Proteomes" id="UP001187531">
    <property type="component" value="Unassembled WGS sequence"/>
</dbReference>
<name>A0AA88HI70_ARTSF</name>
<comment type="caution">
    <text evidence="1">The sequence shown here is derived from an EMBL/GenBank/DDBJ whole genome shotgun (WGS) entry which is preliminary data.</text>
</comment>
<dbReference type="EMBL" id="JAVRJZ010000019">
    <property type="protein sequence ID" value="KAK2707514.1"/>
    <property type="molecule type" value="Genomic_DNA"/>
</dbReference>